<dbReference type="Gene3D" id="1.10.510.10">
    <property type="entry name" value="Transferase(Phosphotransferase) domain 1"/>
    <property type="match status" value="1"/>
</dbReference>
<keyword evidence="4" id="KW-0547">Nucleotide-binding</keyword>
<feature type="domain" description="Protein kinase" evidence="9">
    <location>
        <begin position="1"/>
        <end position="172"/>
    </location>
</feature>
<dbReference type="SMART" id="SM00220">
    <property type="entry name" value="S_TKc"/>
    <property type="match status" value="1"/>
</dbReference>
<dbReference type="GO" id="GO:0005737">
    <property type="term" value="C:cytoplasm"/>
    <property type="evidence" value="ECO:0007669"/>
    <property type="project" value="TreeGrafter"/>
</dbReference>
<dbReference type="PROSITE" id="PS50011">
    <property type="entry name" value="PROTEIN_KINASE_DOM"/>
    <property type="match status" value="1"/>
</dbReference>
<evidence type="ECO:0000256" key="1">
    <source>
        <dbReference type="ARBA" id="ARBA00012513"/>
    </source>
</evidence>
<evidence type="ECO:0000256" key="2">
    <source>
        <dbReference type="ARBA" id="ARBA00022527"/>
    </source>
</evidence>
<dbReference type="InterPro" id="IPR051334">
    <property type="entry name" value="SRPK"/>
</dbReference>
<keyword evidence="3" id="KW-0808">Transferase</keyword>
<dbReference type="FunFam" id="1.10.510.10:FF:000275">
    <property type="entry name" value="SRSF protein kinase 2 isoform X3"/>
    <property type="match status" value="1"/>
</dbReference>
<evidence type="ECO:0000256" key="5">
    <source>
        <dbReference type="ARBA" id="ARBA00022777"/>
    </source>
</evidence>
<reference evidence="10" key="1">
    <citation type="submission" date="2025-08" db="UniProtKB">
        <authorList>
            <consortium name="Ensembl"/>
        </authorList>
    </citation>
    <scope>IDENTIFICATION</scope>
</reference>
<dbReference type="InterPro" id="IPR000719">
    <property type="entry name" value="Prot_kinase_dom"/>
</dbReference>
<evidence type="ECO:0000313" key="11">
    <source>
        <dbReference type="Proteomes" id="UP000694380"/>
    </source>
</evidence>
<evidence type="ECO:0000256" key="7">
    <source>
        <dbReference type="ARBA" id="ARBA00047899"/>
    </source>
</evidence>
<keyword evidence="6" id="KW-0067">ATP-binding</keyword>
<dbReference type="GO" id="GO:0035556">
    <property type="term" value="P:intracellular signal transduction"/>
    <property type="evidence" value="ECO:0007669"/>
    <property type="project" value="TreeGrafter"/>
</dbReference>
<protein>
    <recommendedName>
        <fullName evidence="1">non-specific serine/threonine protein kinase</fullName>
        <ecNumber evidence="1">2.7.11.1</ecNumber>
    </recommendedName>
</protein>
<dbReference type="InterPro" id="IPR011009">
    <property type="entry name" value="Kinase-like_dom_sf"/>
</dbReference>
<sequence length="174" mass="19697">MSLHTRASEFLVNPLDPQNADRIRVKIADLGNACWVHKHFTEDIQTRQYRALEVLIGAGYSTPADIWSTACMAFELATGDYLFEPHSGDEYSRDEGGLAVMGDRMGDRSCEWGGELRHIPNLRPWALGAVLLEKYEWPQEQAAAFARFLLPMLDFLPERRPTAAQCLQHPWLGP</sequence>
<dbReference type="Pfam" id="PF00069">
    <property type="entry name" value="Pkinase"/>
    <property type="match status" value="1"/>
</dbReference>
<dbReference type="Proteomes" id="UP000694380">
    <property type="component" value="Unplaced"/>
</dbReference>
<name>A0A8C3HVD6_CHRPI</name>
<keyword evidence="11" id="KW-1185">Reference proteome</keyword>
<dbReference type="Ensembl" id="ENSCPBT00000028466.1">
    <property type="protein sequence ID" value="ENSCPBP00000024167.1"/>
    <property type="gene ID" value="ENSCPBG00000017218.1"/>
</dbReference>
<dbReference type="GO" id="GO:0004674">
    <property type="term" value="F:protein serine/threonine kinase activity"/>
    <property type="evidence" value="ECO:0007669"/>
    <property type="project" value="UniProtKB-KW"/>
</dbReference>
<dbReference type="GeneTree" id="ENSGT00940000157877"/>
<dbReference type="GO" id="GO:0005634">
    <property type="term" value="C:nucleus"/>
    <property type="evidence" value="ECO:0007669"/>
    <property type="project" value="TreeGrafter"/>
</dbReference>
<proteinExistence type="predicted"/>
<evidence type="ECO:0000256" key="3">
    <source>
        <dbReference type="ARBA" id="ARBA00022679"/>
    </source>
</evidence>
<evidence type="ECO:0000256" key="6">
    <source>
        <dbReference type="ARBA" id="ARBA00022840"/>
    </source>
</evidence>
<dbReference type="GO" id="GO:0050684">
    <property type="term" value="P:regulation of mRNA processing"/>
    <property type="evidence" value="ECO:0007669"/>
    <property type="project" value="TreeGrafter"/>
</dbReference>
<evidence type="ECO:0000256" key="8">
    <source>
        <dbReference type="ARBA" id="ARBA00048679"/>
    </source>
</evidence>
<evidence type="ECO:0000313" key="10">
    <source>
        <dbReference type="Ensembl" id="ENSCPBP00000024167.1"/>
    </source>
</evidence>
<reference evidence="10" key="2">
    <citation type="submission" date="2025-09" db="UniProtKB">
        <authorList>
            <consortium name="Ensembl"/>
        </authorList>
    </citation>
    <scope>IDENTIFICATION</scope>
</reference>
<comment type="catalytic activity">
    <reaction evidence="7">
        <text>L-threonyl-[protein] + ATP = O-phospho-L-threonyl-[protein] + ADP + H(+)</text>
        <dbReference type="Rhea" id="RHEA:46608"/>
        <dbReference type="Rhea" id="RHEA-COMP:11060"/>
        <dbReference type="Rhea" id="RHEA-COMP:11605"/>
        <dbReference type="ChEBI" id="CHEBI:15378"/>
        <dbReference type="ChEBI" id="CHEBI:30013"/>
        <dbReference type="ChEBI" id="CHEBI:30616"/>
        <dbReference type="ChEBI" id="CHEBI:61977"/>
        <dbReference type="ChEBI" id="CHEBI:456216"/>
        <dbReference type="EC" id="2.7.11.1"/>
    </reaction>
</comment>
<evidence type="ECO:0000259" key="9">
    <source>
        <dbReference type="PROSITE" id="PS50011"/>
    </source>
</evidence>
<keyword evidence="2" id="KW-0723">Serine/threonine-protein kinase</keyword>
<organism evidence="10 11">
    <name type="scientific">Chrysemys picta bellii</name>
    <name type="common">Western painted turtle</name>
    <name type="synonym">Emys bellii</name>
    <dbReference type="NCBI Taxonomy" id="8478"/>
    <lineage>
        <taxon>Eukaryota</taxon>
        <taxon>Metazoa</taxon>
        <taxon>Chordata</taxon>
        <taxon>Craniata</taxon>
        <taxon>Vertebrata</taxon>
        <taxon>Euteleostomi</taxon>
        <taxon>Archelosauria</taxon>
        <taxon>Testudinata</taxon>
        <taxon>Testudines</taxon>
        <taxon>Cryptodira</taxon>
        <taxon>Durocryptodira</taxon>
        <taxon>Testudinoidea</taxon>
        <taxon>Emydidae</taxon>
        <taxon>Chrysemys</taxon>
    </lineage>
</organism>
<dbReference type="PANTHER" id="PTHR47634">
    <property type="entry name" value="PROTEIN KINASE DOMAIN-CONTAINING PROTEIN-RELATED"/>
    <property type="match status" value="1"/>
</dbReference>
<dbReference type="EC" id="2.7.11.1" evidence="1"/>
<keyword evidence="5" id="KW-0418">Kinase</keyword>
<comment type="catalytic activity">
    <reaction evidence="8">
        <text>L-seryl-[protein] + ATP = O-phospho-L-seryl-[protein] + ADP + H(+)</text>
        <dbReference type="Rhea" id="RHEA:17989"/>
        <dbReference type="Rhea" id="RHEA-COMP:9863"/>
        <dbReference type="Rhea" id="RHEA-COMP:11604"/>
        <dbReference type="ChEBI" id="CHEBI:15378"/>
        <dbReference type="ChEBI" id="CHEBI:29999"/>
        <dbReference type="ChEBI" id="CHEBI:30616"/>
        <dbReference type="ChEBI" id="CHEBI:83421"/>
        <dbReference type="ChEBI" id="CHEBI:456216"/>
        <dbReference type="EC" id="2.7.11.1"/>
    </reaction>
</comment>
<evidence type="ECO:0000256" key="4">
    <source>
        <dbReference type="ARBA" id="ARBA00022741"/>
    </source>
</evidence>
<dbReference type="GO" id="GO:0000245">
    <property type="term" value="P:spliceosomal complex assembly"/>
    <property type="evidence" value="ECO:0007669"/>
    <property type="project" value="TreeGrafter"/>
</dbReference>
<accession>A0A8C3HVD6</accession>
<dbReference type="GO" id="GO:0005524">
    <property type="term" value="F:ATP binding"/>
    <property type="evidence" value="ECO:0007669"/>
    <property type="project" value="UniProtKB-KW"/>
</dbReference>
<dbReference type="PANTHER" id="PTHR47634:SF20">
    <property type="entry name" value="SRSF PROTEIN KINASE 3"/>
    <property type="match status" value="1"/>
</dbReference>
<dbReference type="AlphaFoldDB" id="A0A8C3HVD6"/>
<dbReference type="SUPFAM" id="SSF56112">
    <property type="entry name" value="Protein kinase-like (PK-like)"/>
    <property type="match status" value="1"/>
</dbReference>